<evidence type="ECO:0000313" key="13">
    <source>
        <dbReference type="Proteomes" id="UP000176527"/>
    </source>
</evidence>
<dbReference type="PANTHER" id="PTHR12428:SF65">
    <property type="entry name" value="CYTOCHROME C OXIDASE ASSEMBLY PROTEIN COX18, MITOCHONDRIAL"/>
    <property type="match status" value="1"/>
</dbReference>
<dbReference type="AlphaFoldDB" id="A0A1F5K988"/>
<keyword evidence="5" id="KW-0653">Protein transport</keyword>
<gene>
    <name evidence="12" type="ORF">A3F00_01260</name>
</gene>
<evidence type="ECO:0000256" key="7">
    <source>
        <dbReference type="ARBA" id="ARBA00023136"/>
    </source>
</evidence>
<comment type="caution">
    <text evidence="12">The sequence shown here is derived from an EMBL/GenBank/DDBJ whole genome shotgun (WGS) entry which is preliminary data.</text>
</comment>
<keyword evidence="7 10" id="KW-0472">Membrane</keyword>
<feature type="transmembrane region" description="Helical" evidence="10">
    <location>
        <begin position="98"/>
        <end position="119"/>
    </location>
</feature>
<keyword evidence="3" id="KW-1003">Cell membrane</keyword>
<evidence type="ECO:0000256" key="4">
    <source>
        <dbReference type="ARBA" id="ARBA00022692"/>
    </source>
</evidence>
<evidence type="ECO:0000313" key="12">
    <source>
        <dbReference type="EMBL" id="OGE37476.1"/>
    </source>
</evidence>
<dbReference type="InterPro" id="IPR001708">
    <property type="entry name" value="YidC/ALB3/OXA1/COX18"/>
</dbReference>
<comment type="subcellular location">
    <subcellularLocation>
        <location evidence="1">Cell membrane</location>
        <topology evidence="1">Multi-pass membrane protein</topology>
    </subcellularLocation>
    <subcellularLocation>
        <location evidence="9">Membrane</location>
        <topology evidence="9">Multi-pass membrane protein</topology>
    </subcellularLocation>
</comment>
<feature type="transmembrane region" description="Helical" evidence="10">
    <location>
        <begin position="168"/>
        <end position="185"/>
    </location>
</feature>
<dbReference type="GO" id="GO:0032977">
    <property type="term" value="F:membrane insertase activity"/>
    <property type="evidence" value="ECO:0007669"/>
    <property type="project" value="InterPro"/>
</dbReference>
<evidence type="ECO:0000256" key="5">
    <source>
        <dbReference type="ARBA" id="ARBA00022927"/>
    </source>
</evidence>
<sequence length="281" mass="31587">MEQIGNLFNTTILGPILNLLILIYKMLESINMPGALGFAIVVLTVAIRLLIWPTTKAQLKSAQKMMELKPLLDQLKEKHKADKMALQRSQMQLYKEHNINPAAGCLPILIQFPLFIGLYQSIINMFPTAGGGNLDFINALLYHPWLHLNKIPDPNFFGLNLALKPSDATVMLFFVPLVTAVLTFVQSKMMMPKSMKHYKADTPKETKEKESMEDMMGAMQGQMVYLMPVMIGYFAFQFPVGLAIYWNTFTILGIIQQYRISGWGGAGDLIGKIKVGSRSPR</sequence>
<evidence type="ECO:0000259" key="11">
    <source>
        <dbReference type="Pfam" id="PF02096"/>
    </source>
</evidence>
<evidence type="ECO:0000256" key="8">
    <source>
        <dbReference type="ARBA" id="ARBA00023186"/>
    </source>
</evidence>
<dbReference type="GO" id="GO:0015031">
    <property type="term" value="P:protein transport"/>
    <property type="evidence" value="ECO:0007669"/>
    <property type="project" value="UniProtKB-KW"/>
</dbReference>
<keyword evidence="4 9" id="KW-0812">Transmembrane</keyword>
<evidence type="ECO:0000256" key="1">
    <source>
        <dbReference type="ARBA" id="ARBA00004651"/>
    </source>
</evidence>
<comment type="similarity">
    <text evidence="9">Belongs to the OXA1/ALB3/YidC family.</text>
</comment>
<dbReference type="InterPro" id="IPR028055">
    <property type="entry name" value="YidC/Oxa/ALB_C"/>
</dbReference>
<evidence type="ECO:0000256" key="10">
    <source>
        <dbReference type="SAM" id="Phobius"/>
    </source>
</evidence>
<evidence type="ECO:0000256" key="3">
    <source>
        <dbReference type="ARBA" id="ARBA00022475"/>
    </source>
</evidence>
<protein>
    <recommendedName>
        <fullName evidence="11">Membrane insertase YidC/Oxa/ALB C-terminal domain-containing protein</fullName>
    </recommendedName>
</protein>
<feature type="transmembrane region" description="Helical" evidence="10">
    <location>
        <begin position="224"/>
        <end position="246"/>
    </location>
</feature>
<feature type="transmembrane region" description="Helical" evidence="10">
    <location>
        <begin position="7"/>
        <end position="24"/>
    </location>
</feature>
<dbReference type="PANTHER" id="PTHR12428">
    <property type="entry name" value="OXA1"/>
    <property type="match status" value="1"/>
</dbReference>
<feature type="domain" description="Membrane insertase YidC/Oxa/ALB C-terminal" evidence="11">
    <location>
        <begin position="37"/>
        <end position="260"/>
    </location>
</feature>
<dbReference type="Proteomes" id="UP000176527">
    <property type="component" value="Unassembled WGS sequence"/>
</dbReference>
<evidence type="ECO:0000256" key="9">
    <source>
        <dbReference type="RuleBase" id="RU003945"/>
    </source>
</evidence>
<dbReference type="NCBIfam" id="TIGR03592">
    <property type="entry name" value="yidC_oxa1_cterm"/>
    <property type="match status" value="1"/>
</dbReference>
<feature type="transmembrane region" description="Helical" evidence="10">
    <location>
        <begin position="30"/>
        <end position="51"/>
    </location>
</feature>
<dbReference type="InterPro" id="IPR047196">
    <property type="entry name" value="YidC_ALB_C"/>
</dbReference>
<reference evidence="12 13" key="1">
    <citation type="journal article" date="2016" name="Nat. Commun.">
        <title>Thousands of microbial genomes shed light on interconnected biogeochemical processes in an aquifer system.</title>
        <authorList>
            <person name="Anantharaman K."/>
            <person name="Brown C.T."/>
            <person name="Hug L.A."/>
            <person name="Sharon I."/>
            <person name="Castelle C.J."/>
            <person name="Probst A.J."/>
            <person name="Thomas B.C."/>
            <person name="Singh A."/>
            <person name="Wilkins M.J."/>
            <person name="Karaoz U."/>
            <person name="Brodie E.L."/>
            <person name="Williams K.H."/>
            <person name="Hubbard S.S."/>
            <person name="Banfield J.F."/>
        </authorList>
    </citation>
    <scope>NUCLEOTIDE SEQUENCE [LARGE SCALE GENOMIC DNA]</scope>
</reference>
<dbReference type="Pfam" id="PF02096">
    <property type="entry name" value="60KD_IMP"/>
    <property type="match status" value="1"/>
</dbReference>
<keyword evidence="6 10" id="KW-1133">Transmembrane helix</keyword>
<dbReference type="GO" id="GO:0005886">
    <property type="term" value="C:plasma membrane"/>
    <property type="evidence" value="ECO:0007669"/>
    <property type="project" value="UniProtKB-SubCell"/>
</dbReference>
<dbReference type="CDD" id="cd20070">
    <property type="entry name" value="5TM_YidC_Alb3"/>
    <property type="match status" value="1"/>
</dbReference>
<name>A0A1F5K988_9BACT</name>
<evidence type="ECO:0000256" key="6">
    <source>
        <dbReference type="ARBA" id="ARBA00022989"/>
    </source>
</evidence>
<organism evidence="12 13">
    <name type="scientific">Candidatus Daviesbacteria bacterium RIFCSPHIGHO2_12_FULL_37_11</name>
    <dbReference type="NCBI Taxonomy" id="1797777"/>
    <lineage>
        <taxon>Bacteria</taxon>
        <taxon>Candidatus Daviesiibacteriota</taxon>
    </lineage>
</organism>
<evidence type="ECO:0000256" key="2">
    <source>
        <dbReference type="ARBA" id="ARBA00022448"/>
    </source>
</evidence>
<proteinExistence type="inferred from homology"/>
<accession>A0A1F5K988</accession>
<dbReference type="GO" id="GO:0051205">
    <property type="term" value="P:protein insertion into membrane"/>
    <property type="evidence" value="ECO:0007669"/>
    <property type="project" value="TreeGrafter"/>
</dbReference>
<keyword evidence="2" id="KW-0813">Transport</keyword>
<keyword evidence="8" id="KW-0143">Chaperone</keyword>
<dbReference type="EMBL" id="MFDE01000042">
    <property type="protein sequence ID" value="OGE37476.1"/>
    <property type="molecule type" value="Genomic_DNA"/>
</dbReference>